<organism evidence="5 6">
    <name type="scientific">Eragrostis curvula</name>
    <name type="common">weeping love grass</name>
    <dbReference type="NCBI Taxonomy" id="38414"/>
    <lineage>
        <taxon>Eukaryota</taxon>
        <taxon>Viridiplantae</taxon>
        <taxon>Streptophyta</taxon>
        <taxon>Embryophyta</taxon>
        <taxon>Tracheophyta</taxon>
        <taxon>Spermatophyta</taxon>
        <taxon>Magnoliopsida</taxon>
        <taxon>Liliopsida</taxon>
        <taxon>Poales</taxon>
        <taxon>Poaceae</taxon>
        <taxon>PACMAD clade</taxon>
        <taxon>Chloridoideae</taxon>
        <taxon>Eragrostideae</taxon>
        <taxon>Eragrostidinae</taxon>
        <taxon>Eragrostis</taxon>
    </lineage>
</organism>
<evidence type="ECO:0000256" key="4">
    <source>
        <dbReference type="ARBA" id="ARBA00022840"/>
    </source>
</evidence>
<evidence type="ECO:0000256" key="3">
    <source>
        <dbReference type="ARBA" id="ARBA00022741"/>
    </source>
</evidence>
<keyword evidence="4" id="KW-0067">ATP-binding</keyword>
<reference evidence="5 6" key="1">
    <citation type="journal article" date="2019" name="Sci. Rep.">
        <title>A high-quality genome of Eragrostis curvula grass provides insights into Poaceae evolution and supports new strategies to enhance forage quality.</title>
        <authorList>
            <person name="Carballo J."/>
            <person name="Santos B.A.C.M."/>
            <person name="Zappacosta D."/>
            <person name="Garbus I."/>
            <person name="Selva J.P."/>
            <person name="Gallo C.A."/>
            <person name="Diaz A."/>
            <person name="Albertini E."/>
            <person name="Caccamo M."/>
            <person name="Echenique V."/>
        </authorList>
    </citation>
    <scope>NUCLEOTIDE SEQUENCE [LARGE SCALE GENOMIC DNA]</scope>
    <source>
        <strain evidence="6">cv. Victoria</strain>
        <tissue evidence="5">Leaf</tissue>
    </source>
</reference>
<dbReference type="InterPro" id="IPR001645">
    <property type="entry name" value="Folylpolyglutamate_synth"/>
</dbReference>
<dbReference type="EMBL" id="RWGY01000039">
    <property type="protein sequence ID" value="TVU11964.1"/>
    <property type="molecule type" value="Genomic_DNA"/>
</dbReference>
<accession>A0A5J9TL08</accession>
<evidence type="ECO:0008006" key="7">
    <source>
        <dbReference type="Google" id="ProtNLM"/>
    </source>
</evidence>
<dbReference type="SUPFAM" id="SSF53244">
    <property type="entry name" value="MurD-like peptide ligases, peptide-binding domain"/>
    <property type="match status" value="1"/>
</dbReference>
<sequence length="330" mass="35589">MVTTHSVARLGFCRHRRLLPRRRLNHNSTRRECEQRQKQHLRKELCPGLICSSNCDISINISNGMPLSIELNDVREIISVKMLLQLLAQLSVSQYINQSVVVPSSFIKQNYLNVNFHGWDISEPSIQAGLEETQLPGRSQFLTQEEDSVLGLNGSSTVLIDGTHPEASAKALSDVIETVKPEGPLALVVGMASDKEHLAFAEQLLSGPLPDIVLLTEASIAGGNSRTMPASSLKELWIAAAQDQGIDHMDIGTVSGMETPECIGNLASSSSSSGKRMLIGCQDAPFSRGLIKVASQLLESRGADGAAPGLICVTGSLHLVASVLQHLEQQ</sequence>
<keyword evidence="2" id="KW-0436">Ligase</keyword>
<gene>
    <name evidence="5" type="ORF">EJB05_45576</name>
</gene>
<dbReference type="PANTHER" id="PTHR11136:SF0">
    <property type="entry name" value="DIHYDROFOLATE SYNTHETASE-RELATED"/>
    <property type="match status" value="1"/>
</dbReference>
<dbReference type="GO" id="GO:0005737">
    <property type="term" value="C:cytoplasm"/>
    <property type="evidence" value="ECO:0007669"/>
    <property type="project" value="TreeGrafter"/>
</dbReference>
<feature type="non-terminal residue" evidence="5">
    <location>
        <position position="1"/>
    </location>
</feature>
<dbReference type="InterPro" id="IPR036615">
    <property type="entry name" value="Mur_ligase_C_dom_sf"/>
</dbReference>
<comment type="similarity">
    <text evidence="1">Belongs to the folylpolyglutamate synthase family.</text>
</comment>
<keyword evidence="3" id="KW-0547">Nucleotide-binding</keyword>
<dbReference type="PANTHER" id="PTHR11136">
    <property type="entry name" value="FOLYLPOLYGLUTAMATE SYNTHASE-RELATED"/>
    <property type="match status" value="1"/>
</dbReference>
<evidence type="ECO:0000313" key="6">
    <source>
        <dbReference type="Proteomes" id="UP000324897"/>
    </source>
</evidence>
<dbReference type="OrthoDB" id="5212574at2759"/>
<dbReference type="GO" id="GO:0004326">
    <property type="term" value="F:tetrahydrofolylpolyglutamate synthase activity"/>
    <property type="evidence" value="ECO:0007669"/>
    <property type="project" value="InterPro"/>
</dbReference>
<dbReference type="AlphaFoldDB" id="A0A5J9TL08"/>
<dbReference type="Proteomes" id="UP000324897">
    <property type="component" value="Chromosome 3"/>
</dbReference>
<comment type="caution">
    <text evidence="5">The sequence shown here is derived from an EMBL/GenBank/DDBJ whole genome shotgun (WGS) entry which is preliminary data.</text>
</comment>
<proteinExistence type="inferred from homology"/>
<dbReference type="Gramene" id="TVU11964">
    <property type="protein sequence ID" value="TVU11964"/>
    <property type="gene ID" value="EJB05_45576"/>
</dbReference>
<evidence type="ECO:0000256" key="1">
    <source>
        <dbReference type="ARBA" id="ARBA00008276"/>
    </source>
</evidence>
<dbReference type="Gene3D" id="3.90.190.20">
    <property type="entry name" value="Mur ligase, C-terminal domain"/>
    <property type="match status" value="1"/>
</dbReference>
<keyword evidence="6" id="KW-1185">Reference proteome</keyword>
<evidence type="ECO:0000313" key="5">
    <source>
        <dbReference type="EMBL" id="TVU11964.1"/>
    </source>
</evidence>
<protein>
    <recommendedName>
        <fullName evidence="7">Mur ligase C-terminal domain-containing protein</fullName>
    </recommendedName>
</protein>
<dbReference type="GO" id="GO:0005524">
    <property type="term" value="F:ATP binding"/>
    <property type="evidence" value="ECO:0007669"/>
    <property type="project" value="UniProtKB-KW"/>
</dbReference>
<dbReference type="GO" id="GO:0008841">
    <property type="term" value="F:dihydrofolate synthase activity"/>
    <property type="evidence" value="ECO:0007669"/>
    <property type="project" value="TreeGrafter"/>
</dbReference>
<evidence type="ECO:0000256" key="2">
    <source>
        <dbReference type="ARBA" id="ARBA00022598"/>
    </source>
</evidence>
<name>A0A5J9TL08_9POAL</name>